<dbReference type="InParanoid" id="K5VSG9"/>
<dbReference type="HOGENOM" id="CLU_029375_3_2_1"/>
<dbReference type="KEGG" id="pco:PHACADRAFT_106712"/>
<dbReference type="GO" id="GO:0005789">
    <property type="term" value="C:endoplasmic reticulum membrane"/>
    <property type="evidence" value="ECO:0007669"/>
    <property type="project" value="TreeGrafter"/>
</dbReference>
<organism evidence="3 4">
    <name type="scientific">Phanerochaete carnosa (strain HHB-10118-sp)</name>
    <name type="common">White-rot fungus</name>
    <name type="synonym">Peniophora carnosa</name>
    <dbReference type="NCBI Taxonomy" id="650164"/>
    <lineage>
        <taxon>Eukaryota</taxon>
        <taxon>Fungi</taxon>
        <taxon>Dikarya</taxon>
        <taxon>Basidiomycota</taxon>
        <taxon>Agaricomycotina</taxon>
        <taxon>Agaricomycetes</taxon>
        <taxon>Polyporales</taxon>
        <taxon>Phanerochaetaceae</taxon>
        <taxon>Phanerochaete</taxon>
    </lineage>
</organism>
<dbReference type="GeneID" id="18907410"/>
<accession>K5VSG9</accession>
<dbReference type="STRING" id="650164.K5VSG9"/>
<dbReference type="PANTHER" id="PTHR12277:SF194">
    <property type="entry name" value="FI04476P"/>
    <property type="match status" value="1"/>
</dbReference>
<dbReference type="GO" id="GO:0004622">
    <property type="term" value="F:phosphatidylcholine lysophospholipase activity"/>
    <property type="evidence" value="ECO:0007669"/>
    <property type="project" value="TreeGrafter"/>
</dbReference>
<keyword evidence="1" id="KW-1133">Transmembrane helix</keyword>
<dbReference type="AlphaFoldDB" id="K5VSG9"/>
<sequence length="421" mass="46741">MTSEAHKQPKKGLFACVYASFFYLGLLYPVIIGVLSIPEVQKHFAYGHGLKFPLFTKYDAPEKYSLAPGKTFNTNFSTPDNCTLGAWFVLADPYYQNLRMSSPKQLSPLTKDAVLGAIQAFPTILFLHGAGGTRATSWRVGSYRSFTSRLQANVFSIDYRGFGDSTGSPDSDGLILDAYTAWRWLLQHGAEPEDVVIYGHSLGTGVAGQLMRRLAIEGVAPRGVALLGPFSSLSKLIETHAFLGIPILQPLQSFSWGLKLLKYIIRHEFDTLAAIQDFHVPTFVAHSQNDMEVPHTHAKTLIDTLLEPLLPEATVQLPSAPGKTLTTEEFLAFRKQQKERSLKRGEIVRTTDVPNFGMIEEFQGLHSPIVYVETFWGSHAEIGAQEGVQDQMAKLFGLGAYRAQRREGESVVHRAVRHLTE</sequence>
<dbReference type="Gene3D" id="3.40.50.1820">
    <property type="entry name" value="alpha/beta hydrolase"/>
    <property type="match status" value="1"/>
</dbReference>
<evidence type="ECO:0000256" key="1">
    <source>
        <dbReference type="SAM" id="Phobius"/>
    </source>
</evidence>
<keyword evidence="1" id="KW-0472">Membrane</keyword>
<dbReference type="Pfam" id="PF12697">
    <property type="entry name" value="Abhydrolase_6"/>
    <property type="match status" value="1"/>
</dbReference>
<dbReference type="InterPro" id="IPR000073">
    <property type="entry name" value="AB_hydrolase_1"/>
</dbReference>
<reference evidence="3 4" key="1">
    <citation type="journal article" date="2012" name="BMC Genomics">
        <title>Comparative genomics of the white-rot fungi, Phanerochaete carnosa and P. chrysosporium, to elucidate the genetic basis of the distinct wood types they colonize.</title>
        <authorList>
            <person name="Suzuki H."/>
            <person name="MacDonald J."/>
            <person name="Syed K."/>
            <person name="Salamov A."/>
            <person name="Hori C."/>
            <person name="Aerts A."/>
            <person name="Henrissat B."/>
            <person name="Wiebenga A."/>
            <person name="vanKuyk P.A."/>
            <person name="Barry K."/>
            <person name="Lindquist E."/>
            <person name="LaButti K."/>
            <person name="Lapidus A."/>
            <person name="Lucas S."/>
            <person name="Coutinho P."/>
            <person name="Gong Y."/>
            <person name="Samejima M."/>
            <person name="Mahadevan R."/>
            <person name="Abou-Zaid M."/>
            <person name="de Vries R.P."/>
            <person name="Igarashi K."/>
            <person name="Yadav J.S."/>
            <person name="Grigoriev I.V."/>
            <person name="Master E.R."/>
        </authorList>
    </citation>
    <scope>NUCLEOTIDE SEQUENCE [LARGE SCALE GENOMIC DNA]</scope>
    <source>
        <strain evidence="3 4">HHB-10118-sp</strain>
    </source>
</reference>
<evidence type="ECO:0000313" key="3">
    <source>
        <dbReference type="EMBL" id="EKM49720.1"/>
    </source>
</evidence>
<dbReference type="PANTHER" id="PTHR12277">
    <property type="entry name" value="ALPHA/BETA HYDROLASE DOMAIN-CONTAINING PROTEIN"/>
    <property type="match status" value="1"/>
</dbReference>
<protein>
    <recommendedName>
        <fullName evidence="2">AB hydrolase-1 domain-containing protein</fullName>
    </recommendedName>
</protein>
<dbReference type="Proteomes" id="UP000008370">
    <property type="component" value="Unassembled WGS sequence"/>
</dbReference>
<dbReference type="SUPFAM" id="SSF53474">
    <property type="entry name" value="alpha/beta-Hydrolases"/>
    <property type="match status" value="1"/>
</dbReference>
<keyword evidence="4" id="KW-1185">Reference proteome</keyword>
<dbReference type="GO" id="GO:0052651">
    <property type="term" value="P:monoacylglycerol catabolic process"/>
    <property type="evidence" value="ECO:0007669"/>
    <property type="project" value="TreeGrafter"/>
</dbReference>
<evidence type="ECO:0000313" key="4">
    <source>
        <dbReference type="Proteomes" id="UP000008370"/>
    </source>
</evidence>
<dbReference type="EMBL" id="JH930480">
    <property type="protein sequence ID" value="EKM49720.1"/>
    <property type="molecule type" value="Genomic_DNA"/>
</dbReference>
<dbReference type="OrthoDB" id="446723at2759"/>
<feature type="transmembrane region" description="Helical" evidence="1">
    <location>
        <begin position="12"/>
        <end position="35"/>
    </location>
</feature>
<dbReference type="InterPro" id="IPR029058">
    <property type="entry name" value="AB_hydrolase_fold"/>
</dbReference>
<dbReference type="RefSeq" id="XP_007401777.1">
    <property type="nucleotide sequence ID" value="XM_007401715.1"/>
</dbReference>
<keyword evidence="1" id="KW-0812">Transmembrane</keyword>
<feature type="domain" description="AB hydrolase-1" evidence="2">
    <location>
        <begin position="124"/>
        <end position="285"/>
    </location>
</feature>
<proteinExistence type="predicted"/>
<name>K5VSG9_PHACS</name>
<dbReference type="GO" id="GO:0006660">
    <property type="term" value="P:phosphatidylserine catabolic process"/>
    <property type="evidence" value="ECO:0007669"/>
    <property type="project" value="TreeGrafter"/>
</dbReference>
<dbReference type="GO" id="GO:0047372">
    <property type="term" value="F:monoacylglycerol lipase activity"/>
    <property type="evidence" value="ECO:0007669"/>
    <property type="project" value="TreeGrafter"/>
</dbReference>
<evidence type="ECO:0000259" key="2">
    <source>
        <dbReference type="Pfam" id="PF12697"/>
    </source>
</evidence>
<gene>
    <name evidence="3" type="ORF">PHACADRAFT_106712</name>
</gene>